<dbReference type="SUPFAM" id="SSF48726">
    <property type="entry name" value="Immunoglobulin"/>
    <property type="match status" value="3"/>
</dbReference>
<feature type="domain" description="Ig-like" evidence="2">
    <location>
        <begin position="221"/>
        <end position="302"/>
    </location>
</feature>
<dbReference type="SMART" id="SM00408">
    <property type="entry name" value="IGc2"/>
    <property type="match status" value="2"/>
</dbReference>
<dbReference type="InterPro" id="IPR013106">
    <property type="entry name" value="Ig_V-set"/>
</dbReference>
<comment type="caution">
    <text evidence="3">The sequence shown here is derived from an EMBL/GenBank/DDBJ whole genome shotgun (WGS) entry which is preliminary data.</text>
</comment>
<keyword evidence="1" id="KW-1133">Transmembrane helix</keyword>
<feature type="domain" description="Ig-like" evidence="2">
    <location>
        <begin position="91"/>
        <end position="176"/>
    </location>
</feature>
<evidence type="ECO:0000313" key="3">
    <source>
        <dbReference type="EMBL" id="KAL2086230.1"/>
    </source>
</evidence>
<protein>
    <recommendedName>
        <fullName evidence="2">Ig-like domain-containing protein</fullName>
    </recommendedName>
</protein>
<dbReference type="AlphaFoldDB" id="A0ABD1JHV9"/>
<reference evidence="3 4" key="1">
    <citation type="submission" date="2024-09" db="EMBL/GenBank/DDBJ databases">
        <title>A chromosome-level genome assembly of Gray's grenadier anchovy, Coilia grayii.</title>
        <authorList>
            <person name="Fu Z."/>
        </authorList>
    </citation>
    <scope>NUCLEOTIDE SEQUENCE [LARGE SCALE GENOMIC DNA]</scope>
    <source>
        <strain evidence="3">G4</strain>
        <tissue evidence="3">Muscle</tissue>
    </source>
</reference>
<dbReference type="Proteomes" id="UP001591681">
    <property type="component" value="Unassembled WGS sequence"/>
</dbReference>
<dbReference type="InterPro" id="IPR003598">
    <property type="entry name" value="Ig_sub2"/>
</dbReference>
<evidence type="ECO:0000259" key="2">
    <source>
        <dbReference type="PROSITE" id="PS50835"/>
    </source>
</evidence>
<dbReference type="Pfam" id="PF13895">
    <property type="entry name" value="Ig_2"/>
    <property type="match status" value="2"/>
</dbReference>
<proteinExistence type="predicted"/>
<dbReference type="InterPro" id="IPR007110">
    <property type="entry name" value="Ig-like_dom"/>
</dbReference>
<gene>
    <name evidence="3" type="ORF">ACEWY4_017289</name>
</gene>
<name>A0ABD1JHV9_9TELE</name>
<dbReference type="PANTHER" id="PTHR46013:SF4">
    <property type="entry name" value="B-CELL RECEPTOR CD22-RELATED"/>
    <property type="match status" value="1"/>
</dbReference>
<dbReference type="PANTHER" id="PTHR46013">
    <property type="entry name" value="VASCULAR CELL ADHESION MOLECULE 1"/>
    <property type="match status" value="1"/>
</dbReference>
<organism evidence="3 4">
    <name type="scientific">Coilia grayii</name>
    <name type="common">Gray's grenadier anchovy</name>
    <dbReference type="NCBI Taxonomy" id="363190"/>
    <lineage>
        <taxon>Eukaryota</taxon>
        <taxon>Metazoa</taxon>
        <taxon>Chordata</taxon>
        <taxon>Craniata</taxon>
        <taxon>Vertebrata</taxon>
        <taxon>Euteleostomi</taxon>
        <taxon>Actinopterygii</taxon>
        <taxon>Neopterygii</taxon>
        <taxon>Teleostei</taxon>
        <taxon>Clupei</taxon>
        <taxon>Clupeiformes</taxon>
        <taxon>Clupeoidei</taxon>
        <taxon>Engraulidae</taxon>
        <taxon>Coilinae</taxon>
        <taxon>Coilia</taxon>
    </lineage>
</organism>
<evidence type="ECO:0000256" key="1">
    <source>
        <dbReference type="SAM" id="Phobius"/>
    </source>
</evidence>
<dbReference type="Gene3D" id="2.60.40.10">
    <property type="entry name" value="Immunoglobulins"/>
    <property type="match status" value="3"/>
</dbReference>
<feature type="transmembrane region" description="Helical" evidence="1">
    <location>
        <begin position="341"/>
        <end position="362"/>
    </location>
</feature>
<dbReference type="InterPro" id="IPR003989">
    <property type="entry name" value="VCAM-1"/>
</dbReference>
<dbReference type="Pfam" id="PF07686">
    <property type="entry name" value="V-set"/>
    <property type="match status" value="1"/>
</dbReference>
<dbReference type="PROSITE" id="PS50835">
    <property type="entry name" value="IG_LIKE"/>
    <property type="match status" value="3"/>
</dbReference>
<evidence type="ECO:0000313" key="4">
    <source>
        <dbReference type="Proteomes" id="UP001591681"/>
    </source>
</evidence>
<dbReference type="PRINTS" id="PR01474">
    <property type="entry name" value="VCAM1"/>
</dbReference>
<dbReference type="InterPro" id="IPR036179">
    <property type="entry name" value="Ig-like_dom_sf"/>
</dbReference>
<keyword evidence="1" id="KW-0812">Transmembrane</keyword>
<keyword evidence="4" id="KW-1185">Reference proteome</keyword>
<dbReference type="SMART" id="SM00409">
    <property type="entry name" value="IG"/>
    <property type="match status" value="3"/>
</dbReference>
<keyword evidence="1" id="KW-0472">Membrane</keyword>
<feature type="domain" description="Ig-like" evidence="2">
    <location>
        <begin position="1"/>
        <end position="78"/>
    </location>
</feature>
<dbReference type="InterPro" id="IPR003599">
    <property type="entry name" value="Ig_sub"/>
</dbReference>
<sequence length="440" mass="49396">MSCSYTYPSQLRLKQAYWIKQNSAYPSNLRLDPKNRNRVHIDCQTNKCNLRINSVTASDSGEYYCRITTYTEEQKWIGIPGLYLEVKERIPQIPSASIRPHGDIQDGTDVTLICTRRSHLPVRSYSWYKTGSPTPLQERQWSTYTIFSITSKHSGGYYCQTTSLCGHLISAPLKLQVLCMFFFFKGMGEKYYKFVIVFFLIYFKKHGSIWYVCSIYFLDRPRNTVVEIDPPGQRAEGSRVTLTCSSDANPPVENYTWFKVNQSTPVGSGQQYSISNIRSEDAGLYYCEARNEHGAENSSAVSIRVEGTAASLFLISDGLTCDSPPQCIHVSLIPLGGQSPVLTAVVAVFVCGAVCLLCVFFFMSGNANTIQLDADYQNMNPNTTQPDAVYQILNPNTIQPDSVYQSLNLNTTQPDDNYQTLNPNTSQPDPAYQTISGNAF</sequence>
<dbReference type="EMBL" id="JBHFQA010000015">
    <property type="protein sequence ID" value="KAL2086230.1"/>
    <property type="molecule type" value="Genomic_DNA"/>
</dbReference>
<dbReference type="InterPro" id="IPR013783">
    <property type="entry name" value="Ig-like_fold"/>
</dbReference>
<accession>A0ABD1JHV9</accession>